<comment type="caution">
    <text evidence="2">The sequence shown here is derived from an EMBL/GenBank/DDBJ whole genome shotgun (WGS) entry which is preliminary data.</text>
</comment>
<gene>
    <name evidence="2" type="ORF">LCGC14_1262880</name>
</gene>
<proteinExistence type="predicted"/>
<dbReference type="EMBL" id="LAZR01007015">
    <property type="protein sequence ID" value="KKM88040.1"/>
    <property type="molecule type" value="Genomic_DNA"/>
</dbReference>
<keyword evidence="1" id="KW-0175">Coiled coil</keyword>
<protein>
    <submittedName>
        <fullName evidence="2">Uncharacterized protein</fullName>
    </submittedName>
</protein>
<feature type="coiled-coil region" evidence="1">
    <location>
        <begin position="15"/>
        <end position="42"/>
    </location>
</feature>
<reference evidence="2" key="1">
    <citation type="journal article" date="2015" name="Nature">
        <title>Complex archaea that bridge the gap between prokaryotes and eukaryotes.</title>
        <authorList>
            <person name="Spang A."/>
            <person name="Saw J.H."/>
            <person name="Jorgensen S.L."/>
            <person name="Zaremba-Niedzwiedzka K."/>
            <person name="Martijn J."/>
            <person name="Lind A.E."/>
            <person name="van Eijk R."/>
            <person name="Schleper C."/>
            <person name="Guy L."/>
            <person name="Ettema T.J."/>
        </authorList>
    </citation>
    <scope>NUCLEOTIDE SEQUENCE</scope>
</reference>
<evidence type="ECO:0000256" key="1">
    <source>
        <dbReference type="SAM" id="Coils"/>
    </source>
</evidence>
<evidence type="ECO:0000313" key="2">
    <source>
        <dbReference type="EMBL" id="KKM88040.1"/>
    </source>
</evidence>
<name>A0A0F9NGZ1_9ZZZZ</name>
<accession>A0A0F9NGZ1</accession>
<dbReference type="AlphaFoldDB" id="A0A0F9NGZ1"/>
<organism evidence="2">
    <name type="scientific">marine sediment metagenome</name>
    <dbReference type="NCBI Taxonomy" id="412755"/>
    <lineage>
        <taxon>unclassified sequences</taxon>
        <taxon>metagenomes</taxon>
        <taxon>ecological metagenomes</taxon>
    </lineage>
</organism>
<sequence length="44" mass="5160">MNSFCTIEQQLMDLLHERDCEISKLKAELKAAQEVINLLKEKVR</sequence>